<keyword evidence="3" id="KW-1185">Reference proteome</keyword>
<feature type="region of interest" description="Disordered" evidence="1">
    <location>
        <begin position="202"/>
        <end position="222"/>
    </location>
</feature>
<evidence type="ECO:0000256" key="1">
    <source>
        <dbReference type="SAM" id="MobiDB-lite"/>
    </source>
</evidence>
<sequence>MNYSLLIGLLGALVVVALFVRLKQNKTGNKKTTKPALKRAENNETGQSSGEWLDMVNQTVEETDDQDWEWDTGGIDPGATSVSAKEVDPLTEYQVYKQFGYEDKAAASLAGYLNKMEGNAPEKLVHELASLSLSTGNIDLLATTLDKHADILSSDSLSDYVREGLMQDSNNLPLRVVAEARLGWSMQEVARQIGEQTGLGVEEAVSAQTAHQSSSSGSVSTEKRVSKRSAIVVAKGTQELRDLSNEEMNAVMGFVKPERSTKILRNQVGYETALQQYNRAIQKSEKPAALIIDALKLDYQHNEVEQFAGHLWKLYYSLGSYGRQVKERMLGWGYSLGQHELFDDLEKGPNEQQIREIGLAKGYLQPSKRQLKAHYRDLVLENDSVTNTSNSPTDMVIKEVESLLMYGQLDQAIDTLEQSVLQYPEESQLYITLFDLYERSEGWDRLEQFVKLLRDRASTLPEEAVLAMSRLLQRVNEISK</sequence>
<dbReference type="KEGG" id="nci:NCTC10296_00053"/>
<dbReference type="STRING" id="493.BWD07_07885"/>
<dbReference type="RefSeq" id="WP_232001304.1">
    <property type="nucleotide sequence ID" value="NZ_CAUJPY010000014.1"/>
</dbReference>
<feature type="compositionally biased region" description="Polar residues" evidence="1">
    <location>
        <begin position="206"/>
        <end position="220"/>
    </location>
</feature>
<organism evidence="2 3">
    <name type="scientific">Neisseria canis</name>
    <dbReference type="NCBI Taxonomy" id="493"/>
    <lineage>
        <taxon>Bacteria</taxon>
        <taxon>Pseudomonadati</taxon>
        <taxon>Pseudomonadota</taxon>
        <taxon>Betaproteobacteria</taxon>
        <taxon>Neisseriales</taxon>
        <taxon>Neisseriaceae</taxon>
        <taxon>Neisseria</taxon>
    </lineage>
</organism>
<feature type="region of interest" description="Disordered" evidence="1">
    <location>
        <begin position="29"/>
        <end position="49"/>
    </location>
</feature>
<dbReference type="EMBL" id="LR134313">
    <property type="protein sequence ID" value="VEE98868.1"/>
    <property type="molecule type" value="Genomic_DNA"/>
</dbReference>
<name>A0A448D4Z3_9NEIS</name>
<dbReference type="AlphaFoldDB" id="A0A448D4Z3"/>
<evidence type="ECO:0008006" key="4">
    <source>
        <dbReference type="Google" id="ProtNLM"/>
    </source>
</evidence>
<evidence type="ECO:0000313" key="3">
    <source>
        <dbReference type="Proteomes" id="UP000279284"/>
    </source>
</evidence>
<reference evidence="2 3" key="1">
    <citation type="submission" date="2018-12" db="EMBL/GenBank/DDBJ databases">
        <authorList>
            <consortium name="Pathogen Informatics"/>
        </authorList>
    </citation>
    <scope>NUCLEOTIDE SEQUENCE [LARGE SCALE GENOMIC DNA]</scope>
    <source>
        <strain evidence="2 3">NCTC10296</strain>
    </source>
</reference>
<protein>
    <recommendedName>
        <fullName evidence="4">23S rRNA methyltransferase</fullName>
    </recommendedName>
</protein>
<evidence type="ECO:0000313" key="2">
    <source>
        <dbReference type="EMBL" id="VEE98868.1"/>
    </source>
</evidence>
<proteinExistence type="predicted"/>
<accession>A0A448D4Z3</accession>
<gene>
    <name evidence="2" type="ORF">NCTC10296_00053</name>
</gene>
<dbReference type="Proteomes" id="UP000279284">
    <property type="component" value="Chromosome"/>
</dbReference>